<dbReference type="Gene3D" id="3.40.630.30">
    <property type="match status" value="1"/>
</dbReference>
<dbReference type="PROSITE" id="PS51729">
    <property type="entry name" value="GNAT_YJDJ"/>
    <property type="match status" value="1"/>
</dbReference>
<evidence type="ECO:0000313" key="3">
    <source>
        <dbReference type="EMBL" id="CEN29540.1"/>
    </source>
</evidence>
<reference evidence="4" key="1">
    <citation type="submission" date="2015-01" db="EMBL/GenBank/DDBJ databases">
        <authorList>
            <person name="Andreevskaya M."/>
        </authorList>
    </citation>
    <scope>NUCLEOTIDE SEQUENCE [LARGE SCALE GENOMIC DNA]</scope>
    <source>
        <strain evidence="4">MKFS47</strain>
        <plasmid evidence="4">II</plasmid>
    </source>
</reference>
<dbReference type="RefSeq" id="WP_047916732.1">
    <property type="nucleotide sequence ID" value="NZ_LN774770.1"/>
</dbReference>
<evidence type="ECO:0000259" key="2">
    <source>
        <dbReference type="PROSITE" id="PS51729"/>
    </source>
</evidence>
<dbReference type="AlphaFoldDB" id="A0A0D6DZX9"/>
<organism evidence="3 4">
    <name type="scientific">Pseudolactococcus piscium MKFS47</name>
    <dbReference type="NCBI Taxonomy" id="297352"/>
    <lineage>
        <taxon>Bacteria</taxon>
        <taxon>Bacillati</taxon>
        <taxon>Bacillota</taxon>
        <taxon>Bacilli</taxon>
        <taxon>Lactobacillales</taxon>
        <taxon>Streptococcaceae</taxon>
        <taxon>Pseudolactococcus</taxon>
    </lineage>
</organism>
<dbReference type="KEGG" id="lpk:LACPI_2340"/>
<keyword evidence="3" id="KW-0614">Plasmid</keyword>
<evidence type="ECO:0000313" key="4">
    <source>
        <dbReference type="Proteomes" id="UP000033166"/>
    </source>
</evidence>
<dbReference type="InterPro" id="IPR000182">
    <property type="entry name" value="GNAT_dom"/>
</dbReference>
<evidence type="ECO:0000259" key="1">
    <source>
        <dbReference type="PROSITE" id="PS51186"/>
    </source>
</evidence>
<feature type="domain" description="N-acetyltransferase" evidence="2">
    <location>
        <begin position="2"/>
        <end position="89"/>
    </location>
</feature>
<protein>
    <submittedName>
        <fullName evidence="3">Uncharacterized protein</fullName>
    </submittedName>
</protein>
<dbReference type="InterPro" id="IPR031165">
    <property type="entry name" value="GNAT_YJDJ"/>
</dbReference>
<dbReference type="InterPro" id="IPR016181">
    <property type="entry name" value="Acyl_CoA_acyltransferase"/>
</dbReference>
<geneLocation type="plasmid" evidence="3 4">
    <name>II</name>
</geneLocation>
<name>A0A0D6DZX9_9LACT</name>
<feature type="domain" description="N-acetyltransferase" evidence="1">
    <location>
        <begin position="1"/>
        <end position="89"/>
    </location>
</feature>
<dbReference type="Pfam" id="PF14542">
    <property type="entry name" value="Acetyltransf_CG"/>
    <property type="match status" value="1"/>
</dbReference>
<dbReference type="Proteomes" id="UP000033166">
    <property type="component" value="Plasmid II"/>
</dbReference>
<dbReference type="CDD" id="cd04301">
    <property type="entry name" value="NAT_SF"/>
    <property type="match status" value="1"/>
</dbReference>
<proteinExistence type="predicted"/>
<dbReference type="PROSITE" id="PS51186">
    <property type="entry name" value="GNAT"/>
    <property type="match status" value="1"/>
</dbReference>
<dbReference type="EMBL" id="LN774770">
    <property type="protein sequence ID" value="CEN29540.1"/>
    <property type="molecule type" value="Genomic_DNA"/>
</dbReference>
<accession>A0A0D6DZX9</accession>
<gene>
    <name evidence="3" type="ORF">LACPI_2340</name>
</gene>
<dbReference type="GO" id="GO:0016747">
    <property type="term" value="F:acyltransferase activity, transferring groups other than amino-acyl groups"/>
    <property type="evidence" value="ECO:0007669"/>
    <property type="project" value="InterPro"/>
</dbReference>
<dbReference type="HOGENOM" id="CLU_132888_2_2_9"/>
<dbReference type="SUPFAM" id="SSF55729">
    <property type="entry name" value="Acyl-CoA N-acyltransferases (Nat)"/>
    <property type="match status" value="1"/>
</dbReference>
<sequence length="89" mass="10118">MRIRERGNTLVMLNEKNQGIGELVFSKSEDTLTITRTFISPSYRKNGLAELLMMRAIEIAQTHNLKLSATCSYGVNYIEEHSDELKALL</sequence>